<reference evidence="4" key="1">
    <citation type="submission" date="2021-06" db="EMBL/GenBank/DDBJ databases">
        <authorList>
            <person name="Hodson N. C."/>
            <person name="Mongue J. A."/>
            <person name="Jaron S. K."/>
        </authorList>
    </citation>
    <scope>NUCLEOTIDE SEQUENCE</scope>
</reference>
<dbReference type="AlphaFoldDB" id="A0A8J2JSZ1"/>
<feature type="domain" description="Kinesin motor" evidence="3">
    <location>
        <begin position="1"/>
        <end position="103"/>
    </location>
</feature>
<evidence type="ECO:0000313" key="4">
    <source>
        <dbReference type="EMBL" id="CAG7725970.1"/>
    </source>
</evidence>
<dbReference type="EMBL" id="CAJVCH010129062">
    <property type="protein sequence ID" value="CAG7725970.1"/>
    <property type="molecule type" value="Genomic_DNA"/>
</dbReference>
<protein>
    <recommendedName>
        <fullName evidence="3">Kinesin motor domain-containing protein</fullName>
    </recommendedName>
</protein>
<keyword evidence="5" id="KW-1185">Reference proteome</keyword>
<name>A0A8J2JSZ1_9HEXA</name>
<dbReference type="InterPro" id="IPR001752">
    <property type="entry name" value="Kinesin_motor_dom"/>
</dbReference>
<dbReference type="Proteomes" id="UP000708208">
    <property type="component" value="Unassembled WGS sequence"/>
</dbReference>
<dbReference type="GO" id="GO:0008017">
    <property type="term" value="F:microtubule binding"/>
    <property type="evidence" value="ECO:0007669"/>
    <property type="project" value="InterPro"/>
</dbReference>
<comment type="caution">
    <text evidence="4">The sequence shown here is derived from an EMBL/GenBank/DDBJ whole genome shotgun (WGS) entry which is preliminary data.</text>
</comment>
<evidence type="ECO:0000259" key="3">
    <source>
        <dbReference type="PROSITE" id="PS50067"/>
    </source>
</evidence>
<dbReference type="GO" id="GO:0007018">
    <property type="term" value="P:microtubule-based movement"/>
    <property type="evidence" value="ECO:0007669"/>
    <property type="project" value="InterPro"/>
</dbReference>
<gene>
    <name evidence="4" type="ORF">AFUS01_LOCUS14906</name>
</gene>
<evidence type="ECO:0000313" key="5">
    <source>
        <dbReference type="Proteomes" id="UP000708208"/>
    </source>
</evidence>
<comment type="caution">
    <text evidence="1">Lacks conserved residue(s) required for the propagation of feature annotation.</text>
</comment>
<dbReference type="GO" id="GO:0003777">
    <property type="term" value="F:microtubule motor activity"/>
    <property type="evidence" value="ECO:0007669"/>
    <property type="project" value="InterPro"/>
</dbReference>
<dbReference type="Pfam" id="PF00225">
    <property type="entry name" value="Kinesin"/>
    <property type="match status" value="1"/>
</dbReference>
<evidence type="ECO:0000256" key="2">
    <source>
        <dbReference type="SAM" id="MobiDB-lite"/>
    </source>
</evidence>
<evidence type="ECO:0000256" key="1">
    <source>
        <dbReference type="PROSITE-ProRule" id="PRU00283"/>
    </source>
</evidence>
<comment type="similarity">
    <text evidence="1">Belongs to the TRAFAC class myosin-kinesin ATPase superfamily. Kinesin family.</text>
</comment>
<sequence>MEITELSPVVVTQHDQLAFTSTPKKQDNDGYGQSIDGAESEYFLGGLGRIRKSNKDGSLLTWLLQDNLGGIVEPITITTISPSPDNYEETLSELRYTGTAQPILDLLVEDETRVNVEVVEVADSEVPDEDGNRDGGEQDEGSLGAAADIEEGDWGGKYHTT</sequence>
<dbReference type="OrthoDB" id="3176171at2759"/>
<organism evidence="4 5">
    <name type="scientific">Allacma fusca</name>
    <dbReference type="NCBI Taxonomy" id="39272"/>
    <lineage>
        <taxon>Eukaryota</taxon>
        <taxon>Metazoa</taxon>
        <taxon>Ecdysozoa</taxon>
        <taxon>Arthropoda</taxon>
        <taxon>Hexapoda</taxon>
        <taxon>Collembola</taxon>
        <taxon>Symphypleona</taxon>
        <taxon>Sminthuridae</taxon>
        <taxon>Allacma</taxon>
    </lineage>
</organism>
<proteinExistence type="inferred from homology"/>
<accession>A0A8J2JSZ1</accession>
<dbReference type="PROSITE" id="PS50067">
    <property type="entry name" value="KINESIN_MOTOR_2"/>
    <property type="match status" value="1"/>
</dbReference>
<dbReference type="GO" id="GO:0005524">
    <property type="term" value="F:ATP binding"/>
    <property type="evidence" value="ECO:0007669"/>
    <property type="project" value="InterPro"/>
</dbReference>
<feature type="region of interest" description="Disordered" evidence="2">
    <location>
        <begin position="122"/>
        <end position="161"/>
    </location>
</feature>